<dbReference type="AlphaFoldDB" id="A0A4C1WVY6"/>
<name>A0A4C1WVY6_EUMVA</name>
<dbReference type="Proteomes" id="UP000299102">
    <property type="component" value="Unassembled WGS sequence"/>
</dbReference>
<organism evidence="1 2">
    <name type="scientific">Eumeta variegata</name>
    <name type="common">Bagworm moth</name>
    <name type="synonym">Eumeta japonica</name>
    <dbReference type="NCBI Taxonomy" id="151549"/>
    <lineage>
        <taxon>Eukaryota</taxon>
        <taxon>Metazoa</taxon>
        <taxon>Ecdysozoa</taxon>
        <taxon>Arthropoda</taxon>
        <taxon>Hexapoda</taxon>
        <taxon>Insecta</taxon>
        <taxon>Pterygota</taxon>
        <taxon>Neoptera</taxon>
        <taxon>Endopterygota</taxon>
        <taxon>Lepidoptera</taxon>
        <taxon>Glossata</taxon>
        <taxon>Ditrysia</taxon>
        <taxon>Tineoidea</taxon>
        <taxon>Psychidae</taxon>
        <taxon>Oiketicinae</taxon>
        <taxon>Eumeta</taxon>
    </lineage>
</organism>
<dbReference type="STRING" id="151549.A0A4C1WVY6"/>
<dbReference type="OrthoDB" id="6627079at2759"/>
<proteinExistence type="predicted"/>
<dbReference type="EMBL" id="BGZK01000670">
    <property type="protein sequence ID" value="GBP55501.1"/>
    <property type="molecule type" value="Genomic_DNA"/>
</dbReference>
<accession>A0A4C1WVY6</accession>
<reference evidence="1 2" key="1">
    <citation type="journal article" date="2019" name="Commun. Biol.">
        <title>The bagworm genome reveals a unique fibroin gene that provides high tensile strength.</title>
        <authorList>
            <person name="Kono N."/>
            <person name="Nakamura H."/>
            <person name="Ohtoshi R."/>
            <person name="Tomita M."/>
            <person name="Numata K."/>
            <person name="Arakawa K."/>
        </authorList>
    </citation>
    <scope>NUCLEOTIDE SEQUENCE [LARGE SCALE GENOMIC DNA]</scope>
</reference>
<evidence type="ECO:0000313" key="1">
    <source>
        <dbReference type="EMBL" id="GBP55501.1"/>
    </source>
</evidence>
<gene>
    <name evidence="1" type="ORF">EVAR_40294_1</name>
</gene>
<comment type="caution">
    <text evidence="1">The sequence shown here is derived from an EMBL/GenBank/DDBJ whole genome shotgun (WGS) entry which is preliminary data.</text>
</comment>
<protein>
    <submittedName>
        <fullName evidence="1">Uncharacterized protein</fullName>
    </submittedName>
</protein>
<keyword evidence="2" id="KW-1185">Reference proteome</keyword>
<sequence>MYADVGCQERISDGGVYRNSSLFQKLQENNLNLPSPSPLPGCDYDLPYVLVTDIAFALHIDIMKPFLGDNQEGSYIKLSVPHAAMLSSTTIVSSLQLVLDSVNAAGQHTGVLTACDMVYGRFLKGSPRHRTSLDTDTGWVRLFYSARKWPSVVG</sequence>
<evidence type="ECO:0000313" key="2">
    <source>
        <dbReference type="Proteomes" id="UP000299102"/>
    </source>
</evidence>